<dbReference type="EMBL" id="MG149587">
    <property type="protein sequence ID" value="AYU71105.1"/>
    <property type="molecule type" value="mRNA"/>
</dbReference>
<evidence type="ECO:0000256" key="4">
    <source>
        <dbReference type="ARBA" id="ARBA00023163"/>
    </source>
</evidence>
<evidence type="ECO:0000256" key="2">
    <source>
        <dbReference type="ARBA" id="ARBA00023015"/>
    </source>
</evidence>
<dbReference type="PANTHER" id="PTHR32096:SF146">
    <property type="entry name" value="WRKY TRANSCRIPTION FACTOR 19-RELATED"/>
    <property type="match status" value="1"/>
</dbReference>
<dbReference type="GO" id="GO:0000976">
    <property type="term" value="F:transcription cis-regulatory region binding"/>
    <property type="evidence" value="ECO:0007669"/>
    <property type="project" value="TreeGrafter"/>
</dbReference>
<keyword evidence="3" id="KW-0238">DNA-binding</keyword>
<dbReference type="GO" id="GO:0003700">
    <property type="term" value="F:DNA-binding transcription factor activity"/>
    <property type="evidence" value="ECO:0007669"/>
    <property type="project" value="InterPro"/>
</dbReference>
<evidence type="ECO:0000256" key="1">
    <source>
        <dbReference type="ARBA" id="ARBA00004123"/>
    </source>
</evidence>
<dbReference type="Pfam" id="PF03106">
    <property type="entry name" value="WRKY"/>
    <property type="match status" value="1"/>
</dbReference>
<organism evidence="8">
    <name type="scientific">Lilium regale</name>
    <name type="common">Regal lily</name>
    <dbReference type="NCBI Taxonomy" id="82328"/>
    <lineage>
        <taxon>Eukaryota</taxon>
        <taxon>Viridiplantae</taxon>
        <taxon>Streptophyta</taxon>
        <taxon>Embryophyta</taxon>
        <taxon>Tracheophyta</taxon>
        <taxon>Spermatophyta</taxon>
        <taxon>Magnoliopsida</taxon>
        <taxon>Liliopsida</taxon>
        <taxon>Liliales</taxon>
        <taxon>Liliaceae</taxon>
        <taxon>Lilium</taxon>
    </lineage>
</organism>
<evidence type="ECO:0000256" key="3">
    <source>
        <dbReference type="ARBA" id="ARBA00023125"/>
    </source>
</evidence>
<accession>A0A5K6WDM0</accession>
<feature type="region of interest" description="Disordered" evidence="6">
    <location>
        <begin position="73"/>
        <end position="100"/>
    </location>
</feature>
<dbReference type="SMART" id="SM00774">
    <property type="entry name" value="WRKY"/>
    <property type="match status" value="1"/>
</dbReference>
<dbReference type="InterPro" id="IPR036576">
    <property type="entry name" value="WRKY_dom_sf"/>
</dbReference>
<keyword evidence="5" id="KW-0539">Nucleus</keyword>
<keyword evidence="2" id="KW-0805">Transcription regulation</keyword>
<dbReference type="InterPro" id="IPR044810">
    <property type="entry name" value="WRKY_plant"/>
</dbReference>
<reference evidence="8" key="1">
    <citation type="submission" date="2017-10" db="EMBL/GenBank/DDBJ databases">
        <title>Ectopic Expression of the Wild lily WRKY Transcription Factor LrWRKY75 in Arabidopsis thaliana Enhances Resistance to Botrytis cinerea by Regulating Defense-Related Genes in Jasmonate and Salicylate Signaling Pathways.</title>
        <authorList>
            <person name="Cui Q."/>
        </authorList>
    </citation>
    <scope>NUCLEOTIDE SEQUENCE</scope>
</reference>
<evidence type="ECO:0000256" key="6">
    <source>
        <dbReference type="SAM" id="MobiDB-lite"/>
    </source>
</evidence>
<dbReference type="PANTHER" id="PTHR32096">
    <property type="entry name" value="WRKY TRANSCRIPTION FACTOR 30-RELATED-RELATED"/>
    <property type="match status" value="1"/>
</dbReference>
<comment type="subcellular location">
    <subcellularLocation>
        <location evidence="1">Nucleus</location>
    </subcellularLocation>
</comment>
<dbReference type="InterPro" id="IPR003657">
    <property type="entry name" value="WRKY_dom"/>
</dbReference>
<sequence>MEASVKREGSTSPASDWKVTVEALIKGARNSATLLSSLLQDHAPASPTRVLAEEILSSISKALLVLDDCKKSAVPRTSNPSPPFSGDGQNEVSSSKRKIIRSRRVYKSRSHPYSCRTITTKTIDDAYSWRKYGQKAIYNATFPRSYYRCTHKTDRGCRATRQVQQSEEDPTMFVITYMGEHTCRSDPNKASTSESYFLSFGSGTTEPVMLAPLPLPKLDFDEEVVSSACTLDSSLSEELGLPEIMAVEASEPSPTLSLLSQISFDFSRDYLDMMSNTEFISIDELLKHDLLL</sequence>
<keyword evidence="4" id="KW-0804">Transcription</keyword>
<evidence type="ECO:0000313" key="8">
    <source>
        <dbReference type="EMBL" id="AYU71105.1"/>
    </source>
</evidence>
<dbReference type="Gene3D" id="2.20.25.80">
    <property type="entry name" value="WRKY domain"/>
    <property type="match status" value="1"/>
</dbReference>
<gene>
    <name evidence="8" type="primary">WRKY70</name>
</gene>
<proteinExistence type="evidence at transcript level"/>
<evidence type="ECO:0000259" key="7">
    <source>
        <dbReference type="PROSITE" id="PS50811"/>
    </source>
</evidence>
<evidence type="ECO:0000256" key="5">
    <source>
        <dbReference type="ARBA" id="ARBA00023242"/>
    </source>
</evidence>
<dbReference type="AlphaFoldDB" id="A0A5K6WDM0"/>
<dbReference type="PROSITE" id="PS50811">
    <property type="entry name" value="WRKY"/>
    <property type="match status" value="1"/>
</dbReference>
<dbReference type="GO" id="GO:0005634">
    <property type="term" value="C:nucleus"/>
    <property type="evidence" value="ECO:0007669"/>
    <property type="project" value="UniProtKB-SubCell"/>
</dbReference>
<protein>
    <submittedName>
        <fullName evidence="8">Transcription factor WRKY70</fullName>
    </submittedName>
</protein>
<feature type="domain" description="WRKY" evidence="7">
    <location>
        <begin position="118"/>
        <end position="186"/>
    </location>
</feature>
<dbReference type="SUPFAM" id="SSF118290">
    <property type="entry name" value="WRKY DNA-binding domain"/>
    <property type="match status" value="1"/>
</dbReference>
<name>A0A5K6WDM0_LILRE</name>